<gene>
    <name evidence="2" type="ORF">K444DRAFT_610626</name>
</gene>
<keyword evidence="1" id="KW-0812">Transmembrane</keyword>
<organism evidence="2 3">
    <name type="scientific">Hyaloscypha bicolor E</name>
    <dbReference type="NCBI Taxonomy" id="1095630"/>
    <lineage>
        <taxon>Eukaryota</taxon>
        <taxon>Fungi</taxon>
        <taxon>Dikarya</taxon>
        <taxon>Ascomycota</taxon>
        <taxon>Pezizomycotina</taxon>
        <taxon>Leotiomycetes</taxon>
        <taxon>Helotiales</taxon>
        <taxon>Hyaloscyphaceae</taxon>
        <taxon>Hyaloscypha</taxon>
        <taxon>Hyaloscypha bicolor</taxon>
    </lineage>
</organism>
<keyword evidence="1" id="KW-0472">Membrane</keyword>
<accession>A0A2J6THT2</accession>
<keyword evidence="1" id="KW-1133">Transmembrane helix</keyword>
<evidence type="ECO:0000256" key="1">
    <source>
        <dbReference type="SAM" id="Phobius"/>
    </source>
</evidence>
<dbReference type="RefSeq" id="XP_024739484.1">
    <property type="nucleotide sequence ID" value="XM_024879785.1"/>
</dbReference>
<dbReference type="Proteomes" id="UP000235371">
    <property type="component" value="Unassembled WGS sequence"/>
</dbReference>
<dbReference type="EMBL" id="KZ613783">
    <property type="protein sequence ID" value="PMD62580.1"/>
    <property type="molecule type" value="Genomic_DNA"/>
</dbReference>
<dbReference type="InParanoid" id="A0A2J6THT2"/>
<dbReference type="AlphaFoldDB" id="A0A2J6THT2"/>
<sequence length="51" mass="5855">MWIMQWCEEFDTLVFRVLLTSNICLVLMTSYELNSKNINAAGRTFGAAVRP</sequence>
<reference evidence="2 3" key="1">
    <citation type="submission" date="2016-04" db="EMBL/GenBank/DDBJ databases">
        <title>A degradative enzymes factory behind the ericoid mycorrhizal symbiosis.</title>
        <authorList>
            <consortium name="DOE Joint Genome Institute"/>
            <person name="Martino E."/>
            <person name="Morin E."/>
            <person name="Grelet G."/>
            <person name="Kuo A."/>
            <person name="Kohler A."/>
            <person name="Daghino S."/>
            <person name="Barry K."/>
            <person name="Choi C."/>
            <person name="Cichocki N."/>
            <person name="Clum A."/>
            <person name="Copeland A."/>
            <person name="Hainaut M."/>
            <person name="Haridas S."/>
            <person name="Labutti K."/>
            <person name="Lindquist E."/>
            <person name="Lipzen A."/>
            <person name="Khouja H.-R."/>
            <person name="Murat C."/>
            <person name="Ohm R."/>
            <person name="Olson A."/>
            <person name="Spatafora J."/>
            <person name="Veneault-Fourrey C."/>
            <person name="Henrissat B."/>
            <person name="Grigoriev I."/>
            <person name="Martin F."/>
            <person name="Perotto S."/>
        </authorList>
    </citation>
    <scope>NUCLEOTIDE SEQUENCE [LARGE SCALE GENOMIC DNA]</scope>
    <source>
        <strain evidence="2 3">E</strain>
    </source>
</reference>
<evidence type="ECO:0000313" key="2">
    <source>
        <dbReference type="EMBL" id="PMD62580.1"/>
    </source>
</evidence>
<proteinExistence type="predicted"/>
<feature type="transmembrane region" description="Helical" evidence="1">
    <location>
        <begin position="13"/>
        <end position="33"/>
    </location>
</feature>
<keyword evidence="3" id="KW-1185">Reference proteome</keyword>
<evidence type="ECO:0000313" key="3">
    <source>
        <dbReference type="Proteomes" id="UP000235371"/>
    </source>
</evidence>
<protein>
    <submittedName>
        <fullName evidence="2">Uncharacterized protein</fullName>
    </submittedName>
</protein>
<name>A0A2J6THT2_9HELO</name>
<dbReference type="GeneID" id="36587862"/>